<evidence type="ECO:0000256" key="7">
    <source>
        <dbReference type="ARBA" id="ARBA00049158"/>
    </source>
</evidence>
<protein>
    <recommendedName>
        <fullName evidence="3 8">Histidinol-phosphatase</fullName>
        <shortName evidence="8">HolPase</shortName>
        <ecNumber evidence="3 8">3.1.3.15</ecNumber>
    </recommendedName>
</protein>
<dbReference type="PANTHER" id="PTHR21039:SF0">
    <property type="entry name" value="HISTIDINOL-PHOSPHATASE"/>
    <property type="match status" value="1"/>
</dbReference>
<dbReference type="InterPro" id="IPR010140">
    <property type="entry name" value="Histidinol_P_phosphatase_HisJ"/>
</dbReference>
<sequence>MFDNHMHSSFSADCKAPMEEMIKASIQKGLKEISFTEHIDYDYPDPTIVFEVDLEDYDRKICDMQQQYRDTINIRKGIELGFQPHLIERYDELLSKQSFDFIIGSMHTTDQKDLHSGRLFEDQSLNDAYEKYYTELYQCVQGFEQFSVLGHLDLVTRYKYEPGVYHFLDVIEEIFKTIIPRGQGIEINTSGYKYDMNRLLPSREILKLYYDMGGEIITVGSDAHKPERVGDRIDEGYHLLQEIGFKYVTTFQNRNPIFHKL</sequence>
<dbReference type="Pfam" id="PF02811">
    <property type="entry name" value="PHP"/>
    <property type="match status" value="1"/>
</dbReference>
<proteinExistence type="inferred from homology"/>
<comment type="similarity">
    <text evidence="2 8">Belongs to the PHP hydrolase family. HisK subfamily.</text>
</comment>
<dbReference type="Gene3D" id="3.20.20.140">
    <property type="entry name" value="Metal-dependent hydrolases"/>
    <property type="match status" value="1"/>
</dbReference>
<evidence type="ECO:0000256" key="5">
    <source>
        <dbReference type="ARBA" id="ARBA00022801"/>
    </source>
</evidence>
<evidence type="ECO:0000256" key="3">
    <source>
        <dbReference type="ARBA" id="ARBA00013085"/>
    </source>
</evidence>
<comment type="catalytic activity">
    <reaction evidence="7 8">
        <text>L-histidinol phosphate + H2O = L-histidinol + phosphate</text>
        <dbReference type="Rhea" id="RHEA:14465"/>
        <dbReference type="ChEBI" id="CHEBI:15377"/>
        <dbReference type="ChEBI" id="CHEBI:43474"/>
        <dbReference type="ChEBI" id="CHEBI:57699"/>
        <dbReference type="ChEBI" id="CHEBI:57980"/>
        <dbReference type="EC" id="3.1.3.15"/>
    </reaction>
</comment>
<evidence type="ECO:0000259" key="9">
    <source>
        <dbReference type="Pfam" id="PF02811"/>
    </source>
</evidence>
<evidence type="ECO:0000256" key="1">
    <source>
        <dbReference type="ARBA" id="ARBA00004970"/>
    </source>
</evidence>
<evidence type="ECO:0000256" key="4">
    <source>
        <dbReference type="ARBA" id="ARBA00022605"/>
    </source>
</evidence>
<dbReference type="InterPro" id="IPR016195">
    <property type="entry name" value="Pol/histidinol_Pase-like"/>
</dbReference>
<keyword evidence="4 8" id="KW-0028">Amino-acid biosynthesis</keyword>
<evidence type="ECO:0000256" key="8">
    <source>
        <dbReference type="RuleBase" id="RU366003"/>
    </source>
</evidence>
<reference evidence="11" key="1">
    <citation type="journal article" date="2019" name="Int. J. Syst. Evol. Microbiol.">
        <title>The Global Catalogue of Microorganisms (GCM) 10K type strain sequencing project: providing services to taxonomists for standard genome sequencing and annotation.</title>
        <authorList>
            <consortium name="The Broad Institute Genomics Platform"/>
            <consortium name="The Broad Institute Genome Sequencing Center for Infectious Disease"/>
            <person name="Wu L."/>
            <person name="Ma J."/>
        </authorList>
    </citation>
    <scope>NUCLEOTIDE SEQUENCE [LARGE SCALE GENOMIC DNA]</scope>
    <source>
        <strain evidence="11">JCM 14193</strain>
    </source>
</reference>
<dbReference type="Proteomes" id="UP001500740">
    <property type="component" value="Unassembled WGS sequence"/>
</dbReference>
<keyword evidence="6 8" id="KW-0368">Histidine biosynthesis</keyword>
<evidence type="ECO:0000313" key="11">
    <source>
        <dbReference type="Proteomes" id="UP001500740"/>
    </source>
</evidence>
<feature type="domain" description="PHP" evidence="9">
    <location>
        <begin position="3"/>
        <end position="190"/>
    </location>
</feature>
<comment type="pathway">
    <text evidence="1 8">Amino-acid biosynthesis; L-histidine biosynthesis; L-histidine from 5-phospho-alpha-D-ribose 1-diphosphate: step 8/9.</text>
</comment>
<dbReference type="PANTHER" id="PTHR21039">
    <property type="entry name" value="HISTIDINOL PHOSPHATASE-RELATED"/>
    <property type="match status" value="1"/>
</dbReference>
<organism evidence="10 11">
    <name type="scientific">Alkalibacillus silvisoli</name>
    <dbReference type="NCBI Taxonomy" id="392823"/>
    <lineage>
        <taxon>Bacteria</taxon>
        <taxon>Bacillati</taxon>
        <taxon>Bacillota</taxon>
        <taxon>Bacilli</taxon>
        <taxon>Bacillales</taxon>
        <taxon>Bacillaceae</taxon>
        <taxon>Alkalibacillus</taxon>
    </lineage>
</organism>
<dbReference type="EC" id="3.1.3.15" evidence="3 8"/>
<evidence type="ECO:0000313" key="10">
    <source>
        <dbReference type="EMBL" id="GAA0452358.1"/>
    </source>
</evidence>
<name>A0ABP3JI54_9BACI</name>
<dbReference type="NCBIfam" id="TIGR01856">
    <property type="entry name" value="hisJ_fam"/>
    <property type="match status" value="1"/>
</dbReference>
<accession>A0ABP3JI54</accession>
<keyword evidence="11" id="KW-1185">Reference proteome</keyword>
<evidence type="ECO:0000256" key="6">
    <source>
        <dbReference type="ARBA" id="ARBA00023102"/>
    </source>
</evidence>
<dbReference type="InterPro" id="IPR004013">
    <property type="entry name" value="PHP_dom"/>
</dbReference>
<gene>
    <name evidence="10" type="ORF">GCM10008935_03740</name>
</gene>
<comment type="caution">
    <text evidence="10">The sequence shown here is derived from an EMBL/GenBank/DDBJ whole genome shotgun (WGS) entry which is preliminary data.</text>
</comment>
<dbReference type="SUPFAM" id="SSF89550">
    <property type="entry name" value="PHP domain-like"/>
    <property type="match status" value="1"/>
</dbReference>
<dbReference type="EMBL" id="BAAACZ010000003">
    <property type="protein sequence ID" value="GAA0452358.1"/>
    <property type="molecule type" value="Genomic_DNA"/>
</dbReference>
<evidence type="ECO:0000256" key="2">
    <source>
        <dbReference type="ARBA" id="ARBA00009152"/>
    </source>
</evidence>
<keyword evidence="5 8" id="KW-0378">Hydrolase</keyword>